<dbReference type="PROSITE" id="PS50144">
    <property type="entry name" value="MATH"/>
    <property type="match status" value="1"/>
</dbReference>
<dbReference type="EMBL" id="MCFD01000002">
    <property type="protein sequence ID" value="ORX73114.1"/>
    <property type="molecule type" value="Genomic_DNA"/>
</dbReference>
<sequence length="553" mass="62569">MTGHQEGGSTDPPPYINLSNHPLSSEDKRLLEKYAPLPKGFEEDEHGVFHWVIDDYDKKLKQSKENSTVYSQAFTLAGCQWQLHMYPQSTLHPEYVGMRIRCDTVDVVPEDWEKCVVYGVVMSNVNDPNSYENATSRFRVSHKIPASVYDKFIIREKLSKRQTYNDKPVLEDNKVRVSIYMRTILDDTGVLWEYFKKGYSSYEQTGYAGLLAQDRCLPLAPLLQSLFHIKQLRTTMESAVYADNEPDSLLAIALLELFAAMKKSTRPVSTTKVESAVKLLGVATQPYPSNSQIGEFTAAFLESLVAGLTKATRSKHIEILLGGLKRTTTKRVGGGDTKRLSFFQRLGSSDKTVVESPVNPLRLNIRGFHSVADALRNHFSLHILTGDERPRSKGIVPYDATEKIDLLYLPSVLFIYLSRFDIAGTPAKVTKSDADIEFEERLDMAEVIAGSDISSSSSRYTLYGVMVHRGDAERGNHFCILRPTVDDKWFIFEDELVVPVRRDEVFDQYDAKDIACSFNEAKRQRDIVGAKRFANAYMLVYVRDDKTSKIIGM</sequence>
<evidence type="ECO:0000313" key="4">
    <source>
        <dbReference type="EMBL" id="ORX73114.1"/>
    </source>
</evidence>
<comment type="caution">
    <text evidence="4">The sequence shown here is derived from an EMBL/GenBank/DDBJ whole genome shotgun (WGS) entry which is preliminary data.</text>
</comment>
<reference evidence="4 5" key="1">
    <citation type="submission" date="2016-07" db="EMBL/GenBank/DDBJ databases">
        <title>Pervasive Adenine N6-methylation of Active Genes in Fungi.</title>
        <authorList>
            <consortium name="DOE Joint Genome Institute"/>
            <person name="Mondo S.J."/>
            <person name="Dannebaum R.O."/>
            <person name="Kuo R.C."/>
            <person name="Labutti K."/>
            <person name="Haridas S."/>
            <person name="Kuo A."/>
            <person name="Salamov A."/>
            <person name="Ahrendt S.R."/>
            <person name="Lipzen A."/>
            <person name="Sullivan W."/>
            <person name="Andreopoulos W.B."/>
            <person name="Clum A."/>
            <person name="Lindquist E."/>
            <person name="Daum C."/>
            <person name="Ramamoorthy G.K."/>
            <person name="Gryganskyi A."/>
            <person name="Culley D."/>
            <person name="Magnuson J.K."/>
            <person name="James T.Y."/>
            <person name="O'Malley M.A."/>
            <person name="Stajich J.E."/>
            <person name="Spatafora J.W."/>
            <person name="Visel A."/>
            <person name="Grigoriev I.V."/>
        </authorList>
    </citation>
    <scope>NUCLEOTIDE SEQUENCE [LARGE SCALE GENOMIC DNA]</scope>
    <source>
        <strain evidence="4 5">ATCC 12442</strain>
    </source>
</reference>
<dbReference type="PANTHER" id="PTHR24006">
    <property type="entry name" value="UBIQUITIN CARBOXYL-TERMINAL HYDROLASE"/>
    <property type="match status" value="1"/>
</dbReference>
<dbReference type="Pfam" id="PF00443">
    <property type="entry name" value="UCH"/>
    <property type="match status" value="1"/>
</dbReference>
<dbReference type="InterPro" id="IPR002083">
    <property type="entry name" value="MATH/TRAF_dom"/>
</dbReference>
<dbReference type="GO" id="GO:0005829">
    <property type="term" value="C:cytosol"/>
    <property type="evidence" value="ECO:0007669"/>
    <property type="project" value="TreeGrafter"/>
</dbReference>
<dbReference type="Pfam" id="PF22486">
    <property type="entry name" value="MATH_2"/>
    <property type="match status" value="1"/>
</dbReference>
<feature type="domain" description="MATH" evidence="2">
    <location>
        <begin position="46"/>
        <end position="181"/>
    </location>
</feature>
<feature type="region of interest" description="Disordered" evidence="1">
    <location>
        <begin position="1"/>
        <end position="22"/>
    </location>
</feature>
<feature type="domain" description="USP" evidence="3">
    <location>
        <begin position="208"/>
        <end position="544"/>
    </location>
</feature>
<dbReference type="InterPro" id="IPR008974">
    <property type="entry name" value="TRAF-like"/>
</dbReference>
<dbReference type="Gene3D" id="3.90.70.10">
    <property type="entry name" value="Cysteine proteinases"/>
    <property type="match status" value="1"/>
</dbReference>
<dbReference type="SUPFAM" id="SSF49599">
    <property type="entry name" value="TRAF domain-like"/>
    <property type="match status" value="1"/>
</dbReference>
<dbReference type="PROSITE" id="PS50235">
    <property type="entry name" value="USP_3"/>
    <property type="match status" value="1"/>
</dbReference>
<dbReference type="InterPro" id="IPR050164">
    <property type="entry name" value="Peptidase_C19"/>
</dbReference>
<dbReference type="GeneID" id="63803228"/>
<dbReference type="GO" id="GO:0005634">
    <property type="term" value="C:nucleus"/>
    <property type="evidence" value="ECO:0007669"/>
    <property type="project" value="TreeGrafter"/>
</dbReference>
<dbReference type="Proteomes" id="UP000193922">
    <property type="component" value="Unassembled WGS sequence"/>
</dbReference>
<name>A0A1Y1WJ33_9FUNG</name>
<accession>A0A1Y1WJ33</accession>
<dbReference type="Gene3D" id="2.60.210.10">
    <property type="entry name" value="Apoptosis, Tumor Necrosis Factor Receptor Associated Protein 2, Chain A"/>
    <property type="match status" value="1"/>
</dbReference>
<evidence type="ECO:0000259" key="3">
    <source>
        <dbReference type="PROSITE" id="PS50235"/>
    </source>
</evidence>
<evidence type="ECO:0000259" key="2">
    <source>
        <dbReference type="PROSITE" id="PS50144"/>
    </source>
</evidence>
<keyword evidence="5" id="KW-1185">Reference proteome</keyword>
<dbReference type="OrthoDB" id="289038at2759"/>
<proteinExistence type="predicted"/>
<dbReference type="GO" id="GO:0004843">
    <property type="term" value="F:cysteine-type deubiquitinase activity"/>
    <property type="evidence" value="ECO:0007669"/>
    <property type="project" value="InterPro"/>
</dbReference>
<dbReference type="AlphaFoldDB" id="A0A1Y1WJ33"/>
<evidence type="ECO:0000256" key="1">
    <source>
        <dbReference type="SAM" id="MobiDB-lite"/>
    </source>
</evidence>
<protein>
    <submittedName>
        <fullName evidence="4">Cysteine proteinase</fullName>
    </submittedName>
</protein>
<dbReference type="InterPro" id="IPR028889">
    <property type="entry name" value="USP"/>
</dbReference>
<dbReference type="InterPro" id="IPR001394">
    <property type="entry name" value="Peptidase_C19_UCH"/>
</dbReference>
<evidence type="ECO:0000313" key="5">
    <source>
        <dbReference type="Proteomes" id="UP000193922"/>
    </source>
</evidence>
<gene>
    <name evidence="4" type="ORF">DL89DRAFT_265249</name>
</gene>
<dbReference type="InterPro" id="IPR038765">
    <property type="entry name" value="Papain-like_cys_pep_sf"/>
</dbReference>
<dbReference type="RefSeq" id="XP_040746454.1">
    <property type="nucleotide sequence ID" value="XM_040886580.1"/>
</dbReference>
<dbReference type="SUPFAM" id="SSF54001">
    <property type="entry name" value="Cysteine proteinases"/>
    <property type="match status" value="1"/>
</dbReference>
<organism evidence="4 5">
    <name type="scientific">Linderina pennispora</name>
    <dbReference type="NCBI Taxonomy" id="61395"/>
    <lineage>
        <taxon>Eukaryota</taxon>
        <taxon>Fungi</taxon>
        <taxon>Fungi incertae sedis</taxon>
        <taxon>Zoopagomycota</taxon>
        <taxon>Kickxellomycotina</taxon>
        <taxon>Kickxellomycetes</taxon>
        <taxon>Kickxellales</taxon>
        <taxon>Kickxellaceae</taxon>
        <taxon>Linderina</taxon>
    </lineage>
</organism>
<dbReference type="GO" id="GO:0016579">
    <property type="term" value="P:protein deubiquitination"/>
    <property type="evidence" value="ECO:0007669"/>
    <property type="project" value="InterPro"/>
</dbReference>
<dbReference type="STRING" id="61395.A0A1Y1WJ33"/>